<dbReference type="Pfam" id="PF12146">
    <property type="entry name" value="Hydrolase_4"/>
    <property type="match status" value="1"/>
</dbReference>
<organism evidence="2 3">
    <name type="scientific">Seongchinamella unica</name>
    <dbReference type="NCBI Taxonomy" id="2547392"/>
    <lineage>
        <taxon>Bacteria</taxon>
        <taxon>Pseudomonadati</taxon>
        <taxon>Pseudomonadota</taxon>
        <taxon>Gammaproteobacteria</taxon>
        <taxon>Cellvibrionales</taxon>
        <taxon>Halieaceae</taxon>
        <taxon>Seongchinamella</taxon>
    </lineage>
</organism>
<evidence type="ECO:0000313" key="3">
    <source>
        <dbReference type="Proteomes" id="UP000295554"/>
    </source>
</evidence>
<dbReference type="GO" id="GO:0016020">
    <property type="term" value="C:membrane"/>
    <property type="evidence" value="ECO:0007669"/>
    <property type="project" value="TreeGrafter"/>
</dbReference>
<keyword evidence="3" id="KW-1185">Reference proteome</keyword>
<dbReference type="InterPro" id="IPR050266">
    <property type="entry name" value="AB_hydrolase_sf"/>
</dbReference>
<name>A0A4R5LMT8_9GAMM</name>
<dbReference type="InterPro" id="IPR022742">
    <property type="entry name" value="Hydrolase_4"/>
</dbReference>
<evidence type="ECO:0000259" key="1">
    <source>
        <dbReference type="Pfam" id="PF12146"/>
    </source>
</evidence>
<dbReference type="EMBL" id="SMSE01000007">
    <property type="protein sequence ID" value="TDG11310.1"/>
    <property type="molecule type" value="Genomic_DNA"/>
</dbReference>
<keyword evidence="2" id="KW-0378">Hydrolase</keyword>
<comment type="caution">
    <text evidence="2">The sequence shown here is derived from an EMBL/GenBank/DDBJ whole genome shotgun (WGS) entry which is preliminary data.</text>
</comment>
<accession>A0A4R5LMT8</accession>
<proteinExistence type="predicted"/>
<feature type="domain" description="Serine aminopeptidase S33" evidence="1">
    <location>
        <begin position="59"/>
        <end position="264"/>
    </location>
</feature>
<protein>
    <submittedName>
        <fullName evidence="2">Alpha/beta fold hydrolase</fullName>
    </submittedName>
</protein>
<dbReference type="AlphaFoldDB" id="A0A4R5LMT8"/>
<dbReference type="RefSeq" id="WP_133215650.1">
    <property type="nucleotide sequence ID" value="NZ_SMSE01000007.1"/>
</dbReference>
<gene>
    <name evidence="2" type="ORF">E2F43_18820</name>
</gene>
<dbReference type="GO" id="GO:0016787">
    <property type="term" value="F:hydrolase activity"/>
    <property type="evidence" value="ECO:0007669"/>
    <property type="project" value="UniProtKB-KW"/>
</dbReference>
<evidence type="ECO:0000313" key="2">
    <source>
        <dbReference type="EMBL" id="TDG11310.1"/>
    </source>
</evidence>
<dbReference type="SUPFAM" id="SSF53474">
    <property type="entry name" value="alpha/beta-Hydrolases"/>
    <property type="match status" value="1"/>
</dbReference>
<dbReference type="PANTHER" id="PTHR43798">
    <property type="entry name" value="MONOACYLGLYCEROL LIPASE"/>
    <property type="match status" value="1"/>
</dbReference>
<dbReference type="Gene3D" id="3.40.50.1820">
    <property type="entry name" value="alpha/beta hydrolase"/>
    <property type="match status" value="1"/>
</dbReference>
<sequence length="299" mass="32338">MHQLIDVSSVVDLPGEMEVAVEEFIPETAPVALLFCFPGGGCNSKYFDLNVPTDPSYSFAQSMSKAGSIVVIVDHLGVGGSTQPPDGFDLTLDRLIAANRYIVETFRSRNTPGLPCVAVGHSMGALLAILQQDRYQSFDAMALLGFSNCGMRHYLCPYGLELANNLHRLKNASVELARQQFGVGYANINVGESAHRGSVTQAAYAALSLARGPLLTVPGAYSLVPGCLRDESERIQVPVLIIAGDRDICGSPVEIRGQFDSAASVEALELSDTGHMHFVYDSRQTLLSETKQWISRTFH</sequence>
<dbReference type="Proteomes" id="UP000295554">
    <property type="component" value="Unassembled WGS sequence"/>
</dbReference>
<dbReference type="OrthoDB" id="4512892at2"/>
<dbReference type="PANTHER" id="PTHR43798:SF33">
    <property type="entry name" value="HYDROLASE, PUTATIVE (AFU_ORTHOLOGUE AFUA_2G14860)-RELATED"/>
    <property type="match status" value="1"/>
</dbReference>
<reference evidence="2 3" key="1">
    <citation type="submission" date="2019-03" db="EMBL/GenBank/DDBJ databases">
        <title>Seongchinamella monodicae gen. nov., sp. nov., a novel member of the Gammaproteobacteria isolated from a tidal mudflat of beach.</title>
        <authorList>
            <person name="Yang H.G."/>
            <person name="Kang J.W."/>
            <person name="Lee S.D."/>
        </authorList>
    </citation>
    <scope>NUCLEOTIDE SEQUENCE [LARGE SCALE GENOMIC DNA]</scope>
    <source>
        <strain evidence="2 3">GH4-78</strain>
    </source>
</reference>
<dbReference type="InterPro" id="IPR029058">
    <property type="entry name" value="AB_hydrolase_fold"/>
</dbReference>